<evidence type="ECO:0000256" key="1">
    <source>
        <dbReference type="ARBA" id="ARBA00004141"/>
    </source>
</evidence>
<organism evidence="6 7">
    <name type="scientific">Ignavigranum ruoffiae</name>
    <dbReference type="NCBI Taxonomy" id="89093"/>
    <lineage>
        <taxon>Bacteria</taxon>
        <taxon>Bacillati</taxon>
        <taxon>Bacillota</taxon>
        <taxon>Bacilli</taxon>
        <taxon>Lactobacillales</taxon>
        <taxon>Aerococcaceae</taxon>
        <taxon>Ignavigranum</taxon>
    </lineage>
</organism>
<proteinExistence type="predicted"/>
<dbReference type="GO" id="GO:0016020">
    <property type="term" value="C:membrane"/>
    <property type="evidence" value="ECO:0007669"/>
    <property type="project" value="UniProtKB-SubCell"/>
</dbReference>
<dbReference type="AlphaFoldDB" id="A0A1H9A2Q1"/>
<sequence>MFTIIVLIILLLGFYQGYRQGLAMQLIRLLGYLISFFVASRYYEAISKWAEMLIPFPAIQPDTEFTLYNEATSFLINDAFYRVVSFIFILVIGYIVTRIVSVFFSRVQYYNLLDSANGIAGGIVNLLITYIMVFLLLFVLSLLPIEWIQQQFVNNPLLYWIVSQTPILSDLAANAWLNANPFS</sequence>
<dbReference type="Proteomes" id="UP000198833">
    <property type="component" value="Unassembled WGS sequence"/>
</dbReference>
<evidence type="ECO:0000256" key="2">
    <source>
        <dbReference type="ARBA" id="ARBA00022692"/>
    </source>
</evidence>
<feature type="transmembrane region" description="Helical" evidence="5">
    <location>
        <begin position="29"/>
        <end position="46"/>
    </location>
</feature>
<keyword evidence="4 5" id="KW-0472">Membrane</keyword>
<keyword evidence="3 5" id="KW-1133">Transmembrane helix</keyword>
<protein>
    <submittedName>
        <fullName evidence="6">Uncharacterized membrane protein, required for colicin V production</fullName>
    </submittedName>
</protein>
<dbReference type="GO" id="GO:0009403">
    <property type="term" value="P:toxin biosynthetic process"/>
    <property type="evidence" value="ECO:0007669"/>
    <property type="project" value="InterPro"/>
</dbReference>
<keyword evidence="2 5" id="KW-0812">Transmembrane</keyword>
<dbReference type="RefSeq" id="WP_092570239.1">
    <property type="nucleotide sequence ID" value="NZ_CALUDV010000022.1"/>
</dbReference>
<dbReference type="InterPro" id="IPR003825">
    <property type="entry name" value="Colicin-V_CvpA"/>
</dbReference>
<evidence type="ECO:0000256" key="3">
    <source>
        <dbReference type="ARBA" id="ARBA00022989"/>
    </source>
</evidence>
<accession>A0A1H9A2Q1</accession>
<dbReference type="EMBL" id="FOEN01000001">
    <property type="protein sequence ID" value="SEP70791.1"/>
    <property type="molecule type" value="Genomic_DNA"/>
</dbReference>
<dbReference type="Pfam" id="PF02674">
    <property type="entry name" value="Colicin_V"/>
    <property type="match status" value="1"/>
</dbReference>
<dbReference type="OrthoDB" id="1809613at2"/>
<evidence type="ECO:0000256" key="4">
    <source>
        <dbReference type="ARBA" id="ARBA00023136"/>
    </source>
</evidence>
<dbReference type="PANTHER" id="PTHR37306:SF1">
    <property type="entry name" value="COLICIN V PRODUCTION PROTEIN"/>
    <property type="match status" value="1"/>
</dbReference>
<evidence type="ECO:0000313" key="7">
    <source>
        <dbReference type="Proteomes" id="UP000198833"/>
    </source>
</evidence>
<dbReference type="PANTHER" id="PTHR37306">
    <property type="entry name" value="COLICIN V PRODUCTION PROTEIN"/>
    <property type="match status" value="1"/>
</dbReference>
<reference evidence="6 7" key="1">
    <citation type="submission" date="2016-10" db="EMBL/GenBank/DDBJ databases">
        <authorList>
            <person name="de Groot N.N."/>
        </authorList>
    </citation>
    <scope>NUCLEOTIDE SEQUENCE [LARGE SCALE GENOMIC DNA]</scope>
    <source>
        <strain evidence="6 7">DSM 15695</strain>
    </source>
</reference>
<comment type="subcellular location">
    <subcellularLocation>
        <location evidence="1">Membrane</location>
        <topology evidence="1">Multi-pass membrane protein</topology>
    </subcellularLocation>
</comment>
<feature type="transmembrane region" description="Helical" evidence="5">
    <location>
        <begin position="83"/>
        <end position="104"/>
    </location>
</feature>
<evidence type="ECO:0000313" key="6">
    <source>
        <dbReference type="EMBL" id="SEP70791.1"/>
    </source>
</evidence>
<evidence type="ECO:0000256" key="5">
    <source>
        <dbReference type="SAM" id="Phobius"/>
    </source>
</evidence>
<dbReference type="STRING" id="89093.SAMN04488558_101399"/>
<gene>
    <name evidence="6" type="ORF">SAMN04488558_101399</name>
</gene>
<name>A0A1H9A2Q1_9LACT</name>
<feature type="transmembrane region" description="Helical" evidence="5">
    <location>
        <begin position="124"/>
        <end position="145"/>
    </location>
</feature>
<keyword evidence="7" id="KW-1185">Reference proteome</keyword>